<dbReference type="PaxDb" id="2903-EOD31206"/>
<protein>
    <submittedName>
        <fullName evidence="1">Uncharacterized protein</fullName>
    </submittedName>
</protein>
<name>A0A0D3K621_EMIH1</name>
<dbReference type="Proteomes" id="UP000013827">
    <property type="component" value="Unassembled WGS sequence"/>
</dbReference>
<sequence>MQGSLRLQPILGISRARHMVEFTGLASRVRSFEPSRGGGQRSGLKVVVENVNVYEGQYMRVERVVPDEVRQVAPQQQRRALGRPGWMGGQLGAVTARRRSRAPGTLLLGR</sequence>
<organism evidence="1 2">
    <name type="scientific">Emiliania huxleyi (strain CCMP1516)</name>
    <dbReference type="NCBI Taxonomy" id="280463"/>
    <lineage>
        <taxon>Eukaryota</taxon>
        <taxon>Haptista</taxon>
        <taxon>Haptophyta</taxon>
        <taxon>Prymnesiophyceae</taxon>
        <taxon>Isochrysidales</taxon>
        <taxon>Noelaerhabdaceae</taxon>
        <taxon>Emiliania</taxon>
    </lineage>
</organism>
<dbReference type="EnsemblProtists" id="EOD31206">
    <property type="protein sequence ID" value="EOD31206"/>
    <property type="gene ID" value="EMIHUDRAFT_203370"/>
</dbReference>
<dbReference type="KEGG" id="ehx:EMIHUDRAFT_203370"/>
<reference evidence="2" key="1">
    <citation type="journal article" date="2013" name="Nature">
        <title>Pan genome of the phytoplankton Emiliania underpins its global distribution.</title>
        <authorList>
            <person name="Read B.A."/>
            <person name="Kegel J."/>
            <person name="Klute M.J."/>
            <person name="Kuo A."/>
            <person name="Lefebvre S.C."/>
            <person name="Maumus F."/>
            <person name="Mayer C."/>
            <person name="Miller J."/>
            <person name="Monier A."/>
            <person name="Salamov A."/>
            <person name="Young J."/>
            <person name="Aguilar M."/>
            <person name="Claverie J.M."/>
            <person name="Frickenhaus S."/>
            <person name="Gonzalez K."/>
            <person name="Herman E.K."/>
            <person name="Lin Y.C."/>
            <person name="Napier J."/>
            <person name="Ogata H."/>
            <person name="Sarno A.F."/>
            <person name="Shmutz J."/>
            <person name="Schroeder D."/>
            <person name="de Vargas C."/>
            <person name="Verret F."/>
            <person name="von Dassow P."/>
            <person name="Valentin K."/>
            <person name="Van de Peer Y."/>
            <person name="Wheeler G."/>
            <person name="Dacks J.B."/>
            <person name="Delwiche C.F."/>
            <person name="Dyhrman S.T."/>
            <person name="Glockner G."/>
            <person name="John U."/>
            <person name="Richards T."/>
            <person name="Worden A.Z."/>
            <person name="Zhang X."/>
            <person name="Grigoriev I.V."/>
            <person name="Allen A.E."/>
            <person name="Bidle K."/>
            <person name="Borodovsky M."/>
            <person name="Bowler C."/>
            <person name="Brownlee C."/>
            <person name="Cock J.M."/>
            <person name="Elias M."/>
            <person name="Gladyshev V.N."/>
            <person name="Groth M."/>
            <person name="Guda C."/>
            <person name="Hadaegh A."/>
            <person name="Iglesias-Rodriguez M.D."/>
            <person name="Jenkins J."/>
            <person name="Jones B.M."/>
            <person name="Lawson T."/>
            <person name="Leese F."/>
            <person name="Lindquist E."/>
            <person name="Lobanov A."/>
            <person name="Lomsadze A."/>
            <person name="Malik S.B."/>
            <person name="Marsh M.E."/>
            <person name="Mackinder L."/>
            <person name="Mock T."/>
            <person name="Mueller-Roeber B."/>
            <person name="Pagarete A."/>
            <person name="Parker M."/>
            <person name="Probert I."/>
            <person name="Quesneville H."/>
            <person name="Raines C."/>
            <person name="Rensing S.A."/>
            <person name="Riano-Pachon D.M."/>
            <person name="Richier S."/>
            <person name="Rokitta S."/>
            <person name="Shiraiwa Y."/>
            <person name="Soanes D.M."/>
            <person name="van der Giezen M."/>
            <person name="Wahlund T.M."/>
            <person name="Williams B."/>
            <person name="Wilson W."/>
            <person name="Wolfe G."/>
            <person name="Wurch L.L."/>
        </authorList>
    </citation>
    <scope>NUCLEOTIDE SEQUENCE</scope>
</reference>
<accession>A0A0D3K621</accession>
<keyword evidence="2" id="KW-1185">Reference proteome</keyword>
<proteinExistence type="predicted"/>
<dbReference type="GeneID" id="17276479"/>
<dbReference type="HOGENOM" id="CLU_2175849_0_0_1"/>
<evidence type="ECO:0000313" key="1">
    <source>
        <dbReference type="EnsemblProtists" id="EOD31206"/>
    </source>
</evidence>
<dbReference type="AlphaFoldDB" id="A0A0D3K621"/>
<dbReference type="RefSeq" id="XP_005783635.1">
    <property type="nucleotide sequence ID" value="XM_005783578.1"/>
</dbReference>
<reference evidence="1" key="2">
    <citation type="submission" date="2024-10" db="UniProtKB">
        <authorList>
            <consortium name="EnsemblProtists"/>
        </authorList>
    </citation>
    <scope>IDENTIFICATION</scope>
</reference>
<evidence type="ECO:0000313" key="2">
    <source>
        <dbReference type="Proteomes" id="UP000013827"/>
    </source>
</evidence>